<evidence type="ECO:0000313" key="2">
    <source>
        <dbReference type="EMBL" id="KAJ7309159.1"/>
    </source>
</evidence>
<sequence>MPSGINLAAVSLPGQRVNLIQACFRPPPPPAARSPLRLYAPGRGRRSWRFEYGSLSAISAPHWSSRPSDFVGPDAVHFHPDWLLYPCFVAARSQCTPPPFKLYDAPSTGFSSAGFLFPRTHPLFGSPARCTHCALCLALHLLRRLAPSHPSALLTLCLLRPLHPRPVPRFTPYLRCTRCASAASLPTLQCVRALHHAPRFDCAPASTPCPGASPRPCTSLLASLCPTLTLVPTLCPHPTPTLRTARLASPKRPRPHPLLLPCKPRHLALNASPSMPTPCFASRLPRFAHMLRLASPQQTRSRPQAPRPSHFALHAHALLYLTLAELRPHAAPRFAPANALPLLTCTLRLASPQCPRFALAHASLPPASRFARTPRFAPAPHLSSRPRFASVHALWLHPVLRLAPAHAHRFTPHPAPLPSARVLPQRPRVAQHPRPLLAYSRARASPPRLASPQRTHPRSPAPLPAPSHPAPCPSAHVLPQRPSSYTQYNALSCGVSPQT</sequence>
<dbReference type="Proteomes" id="UP001218218">
    <property type="component" value="Unassembled WGS sequence"/>
</dbReference>
<feature type="compositionally biased region" description="Polar residues" evidence="1">
    <location>
        <begin position="481"/>
        <end position="499"/>
    </location>
</feature>
<reference evidence="2" key="1">
    <citation type="submission" date="2023-03" db="EMBL/GenBank/DDBJ databases">
        <title>Massive genome expansion in bonnet fungi (Mycena s.s.) driven by repeated elements and novel gene families across ecological guilds.</title>
        <authorList>
            <consortium name="Lawrence Berkeley National Laboratory"/>
            <person name="Harder C.B."/>
            <person name="Miyauchi S."/>
            <person name="Viragh M."/>
            <person name="Kuo A."/>
            <person name="Thoen E."/>
            <person name="Andreopoulos B."/>
            <person name="Lu D."/>
            <person name="Skrede I."/>
            <person name="Drula E."/>
            <person name="Henrissat B."/>
            <person name="Morin E."/>
            <person name="Kohler A."/>
            <person name="Barry K."/>
            <person name="LaButti K."/>
            <person name="Morin E."/>
            <person name="Salamov A."/>
            <person name="Lipzen A."/>
            <person name="Mereny Z."/>
            <person name="Hegedus B."/>
            <person name="Baldrian P."/>
            <person name="Stursova M."/>
            <person name="Weitz H."/>
            <person name="Taylor A."/>
            <person name="Grigoriev I.V."/>
            <person name="Nagy L.G."/>
            <person name="Martin F."/>
            <person name="Kauserud H."/>
        </authorList>
    </citation>
    <scope>NUCLEOTIDE SEQUENCE</scope>
    <source>
        <strain evidence="2">CBHHK002</strain>
    </source>
</reference>
<dbReference type="AlphaFoldDB" id="A0AAD7EBU2"/>
<feature type="region of interest" description="Disordered" evidence="1">
    <location>
        <begin position="411"/>
        <end position="430"/>
    </location>
</feature>
<comment type="caution">
    <text evidence="2">The sequence shown here is derived from an EMBL/GenBank/DDBJ whole genome shotgun (WGS) entry which is preliminary data.</text>
</comment>
<gene>
    <name evidence="2" type="ORF">DFH08DRAFT_974900</name>
</gene>
<feature type="compositionally biased region" description="Pro residues" evidence="1">
    <location>
        <begin position="459"/>
        <end position="472"/>
    </location>
</feature>
<organism evidence="2 3">
    <name type="scientific">Mycena albidolilacea</name>
    <dbReference type="NCBI Taxonomy" id="1033008"/>
    <lineage>
        <taxon>Eukaryota</taxon>
        <taxon>Fungi</taxon>
        <taxon>Dikarya</taxon>
        <taxon>Basidiomycota</taxon>
        <taxon>Agaricomycotina</taxon>
        <taxon>Agaricomycetes</taxon>
        <taxon>Agaricomycetidae</taxon>
        <taxon>Agaricales</taxon>
        <taxon>Marasmiineae</taxon>
        <taxon>Mycenaceae</taxon>
        <taxon>Mycena</taxon>
    </lineage>
</organism>
<feature type="region of interest" description="Disordered" evidence="1">
    <location>
        <begin position="439"/>
        <end position="499"/>
    </location>
</feature>
<protein>
    <submittedName>
        <fullName evidence="2">Uncharacterized protein</fullName>
    </submittedName>
</protein>
<name>A0AAD7EBU2_9AGAR</name>
<proteinExistence type="predicted"/>
<accession>A0AAD7EBU2</accession>
<evidence type="ECO:0000256" key="1">
    <source>
        <dbReference type="SAM" id="MobiDB-lite"/>
    </source>
</evidence>
<keyword evidence="3" id="KW-1185">Reference proteome</keyword>
<evidence type="ECO:0000313" key="3">
    <source>
        <dbReference type="Proteomes" id="UP001218218"/>
    </source>
</evidence>
<dbReference type="EMBL" id="JARIHO010000083">
    <property type="protein sequence ID" value="KAJ7309159.1"/>
    <property type="molecule type" value="Genomic_DNA"/>
</dbReference>